<comment type="caution">
    <text evidence="2">The sequence shown here is derived from an EMBL/GenBank/DDBJ whole genome shotgun (WGS) entry which is preliminary data.</text>
</comment>
<reference evidence="2 3" key="1">
    <citation type="submission" date="2020-12" db="EMBL/GenBank/DDBJ databases">
        <title>Metabolic potential, ecology and presence of endohyphal bacteria is reflected in genomic diversity of Mucoromycotina.</title>
        <authorList>
            <person name="Muszewska A."/>
            <person name="Okrasinska A."/>
            <person name="Steczkiewicz K."/>
            <person name="Drgas O."/>
            <person name="Orlowska M."/>
            <person name="Perlinska-Lenart U."/>
            <person name="Aleksandrzak-Piekarczyk T."/>
            <person name="Szatraj K."/>
            <person name="Zielenkiewicz U."/>
            <person name="Pilsyk S."/>
            <person name="Malc E."/>
            <person name="Mieczkowski P."/>
            <person name="Kruszewska J.S."/>
            <person name="Biernat P."/>
            <person name="Pawlowska J."/>
        </authorList>
    </citation>
    <scope>NUCLEOTIDE SEQUENCE [LARGE SCALE GENOMIC DNA]</scope>
    <source>
        <strain evidence="2 3">CBS 142.35</strain>
    </source>
</reference>
<feature type="region of interest" description="Disordered" evidence="1">
    <location>
        <begin position="372"/>
        <end position="515"/>
    </location>
</feature>
<name>A0A8H7RQY5_9FUNG</name>
<dbReference type="CDD" id="cd22744">
    <property type="entry name" value="OTU"/>
    <property type="match status" value="1"/>
</dbReference>
<feature type="compositionally biased region" description="Basic and acidic residues" evidence="1">
    <location>
        <begin position="504"/>
        <end position="515"/>
    </location>
</feature>
<protein>
    <recommendedName>
        <fullName evidence="4">OTU domain-containing protein</fullName>
    </recommendedName>
</protein>
<accession>A0A8H7RQY5</accession>
<evidence type="ECO:0000313" key="3">
    <source>
        <dbReference type="Proteomes" id="UP000646827"/>
    </source>
</evidence>
<dbReference type="PANTHER" id="PTHR21592">
    <property type="entry name" value="CHROMOSOME UNDETERMINED SCAFFOLD_25, WHOLE GENOME SHOTGUN SEQUENCE"/>
    <property type="match status" value="1"/>
</dbReference>
<sequence length="723" mass="84422">MSFPQFPDGHVNHEITFHEKDHDMFIGWQLEHVSRDKRKMYTTYYKKCLGAIQCTSCNVWLRPKSSKEHIDVQVTENCPSCLTPTLIYVECHVKVHFHIKSKTGVMNHEGTHTHGKFIPLHFTMETLEKVEERVLEFPTEKPYGLKTGTSPMRVQKPARPVSDIDPNLRNLGTIKWFQHTYLAKNDKLRSSQPALESAHMELADLTNEFPGYLQSADITPGKMCITFCAPDIAMKADFKKHPMLTDVTYDCFMKGYYLCTTNIHFEEIDKFAVIFQGVLDGLSTIHFKNYFLSFFKTFDFVFGHTDEVIDVNFSGLAHATRTTNGIEAFHRDLYRIVESKKLVIDTMYQIFVYLNSTELDFDHIKNGGRADYRRKKTSKPRETKKFVNDGHARDTTKTLFDLEERKKKEKKDEEKKKKEKKNEEKKNEEKKNEEKKNEEKKNEEKKNEEKKNEEKKKEEEKKEERKKSAAEERRERAAKHTERIKENKKRSKQDTLEQGSKKRKVDDSNSDRSMHNDSMFKGLGLSRISADILSQCQLDDDYVLGFYNPKSDGNCGWRSASVVINNDEKHYGIVKLVMKHAIVKEKDFFTSLFGSEECYQYVLAKLSQPDGHVIRTYWFDVLDCPRVLAQAYNHLVIVYSCHPYGVHGTTFLPFREPEKNSNNCIIDIAPIVLYLRGNHFQLIVIKDDAVDRVIWPKLFPGYESVISRYNITRSWLDLYEARC</sequence>
<dbReference type="Proteomes" id="UP000646827">
    <property type="component" value="Unassembled WGS sequence"/>
</dbReference>
<dbReference type="PANTHER" id="PTHR21592:SF8">
    <property type="entry name" value="PROTEIN CBG17952"/>
    <property type="match status" value="1"/>
</dbReference>
<dbReference type="AlphaFoldDB" id="A0A8H7RQY5"/>
<feature type="compositionally biased region" description="Basic and acidic residues" evidence="1">
    <location>
        <begin position="379"/>
        <end position="485"/>
    </location>
</feature>
<proteinExistence type="predicted"/>
<evidence type="ECO:0000256" key="1">
    <source>
        <dbReference type="SAM" id="MobiDB-lite"/>
    </source>
</evidence>
<organism evidence="2 3">
    <name type="scientific">Circinella minor</name>
    <dbReference type="NCBI Taxonomy" id="1195481"/>
    <lineage>
        <taxon>Eukaryota</taxon>
        <taxon>Fungi</taxon>
        <taxon>Fungi incertae sedis</taxon>
        <taxon>Mucoromycota</taxon>
        <taxon>Mucoromycotina</taxon>
        <taxon>Mucoromycetes</taxon>
        <taxon>Mucorales</taxon>
        <taxon>Lichtheimiaceae</taxon>
        <taxon>Circinella</taxon>
    </lineage>
</organism>
<dbReference type="OrthoDB" id="2283268at2759"/>
<dbReference type="EMBL" id="JAEPRB010000638">
    <property type="protein sequence ID" value="KAG2214138.1"/>
    <property type="molecule type" value="Genomic_DNA"/>
</dbReference>
<keyword evidence="3" id="KW-1185">Reference proteome</keyword>
<gene>
    <name evidence="2" type="ORF">INT45_005649</name>
</gene>
<evidence type="ECO:0000313" key="2">
    <source>
        <dbReference type="EMBL" id="KAG2214138.1"/>
    </source>
</evidence>
<evidence type="ECO:0008006" key="4">
    <source>
        <dbReference type="Google" id="ProtNLM"/>
    </source>
</evidence>